<gene>
    <name evidence="2" type="ORF">CRENBAI_003358</name>
</gene>
<proteinExistence type="predicted"/>
<dbReference type="Proteomes" id="UP001311232">
    <property type="component" value="Unassembled WGS sequence"/>
</dbReference>
<feature type="compositionally biased region" description="Basic and acidic residues" evidence="1">
    <location>
        <begin position="87"/>
        <end position="102"/>
    </location>
</feature>
<accession>A0AAV9RL36</accession>
<keyword evidence="3" id="KW-1185">Reference proteome</keyword>
<reference evidence="2 3" key="1">
    <citation type="submission" date="2021-06" db="EMBL/GenBank/DDBJ databases">
        <authorList>
            <person name="Palmer J.M."/>
        </authorList>
    </citation>
    <scope>NUCLEOTIDE SEQUENCE [LARGE SCALE GENOMIC DNA]</scope>
    <source>
        <strain evidence="2 3">MEX-2019</strain>
        <tissue evidence="2">Muscle</tissue>
    </source>
</reference>
<evidence type="ECO:0000313" key="3">
    <source>
        <dbReference type="Proteomes" id="UP001311232"/>
    </source>
</evidence>
<evidence type="ECO:0000313" key="2">
    <source>
        <dbReference type="EMBL" id="KAK5609619.1"/>
    </source>
</evidence>
<dbReference type="AlphaFoldDB" id="A0AAV9RL36"/>
<dbReference type="EMBL" id="JAHHUM010001741">
    <property type="protein sequence ID" value="KAK5609619.1"/>
    <property type="molecule type" value="Genomic_DNA"/>
</dbReference>
<feature type="region of interest" description="Disordered" evidence="1">
    <location>
        <begin position="67"/>
        <end position="102"/>
    </location>
</feature>
<protein>
    <submittedName>
        <fullName evidence="2">Uncharacterized protein</fullName>
    </submittedName>
</protein>
<name>A0AAV9RL36_9TELE</name>
<organism evidence="2 3">
    <name type="scientific">Crenichthys baileyi</name>
    <name type="common">White River springfish</name>
    <dbReference type="NCBI Taxonomy" id="28760"/>
    <lineage>
        <taxon>Eukaryota</taxon>
        <taxon>Metazoa</taxon>
        <taxon>Chordata</taxon>
        <taxon>Craniata</taxon>
        <taxon>Vertebrata</taxon>
        <taxon>Euteleostomi</taxon>
        <taxon>Actinopterygii</taxon>
        <taxon>Neopterygii</taxon>
        <taxon>Teleostei</taxon>
        <taxon>Neoteleostei</taxon>
        <taxon>Acanthomorphata</taxon>
        <taxon>Ovalentaria</taxon>
        <taxon>Atherinomorphae</taxon>
        <taxon>Cyprinodontiformes</taxon>
        <taxon>Goodeidae</taxon>
        <taxon>Crenichthys</taxon>
    </lineage>
</organism>
<evidence type="ECO:0000256" key="1">
    <source>
        <dbReference type="SAM" id="MobiDB-lite"/>
    </source>
</evidence>
<comment type="caution">
    <text evidence="2">The sequence shown here is derived from an EMBL/GenBank/DDBJ whole genome shotgun (WGS) entry which is preliminary data.</text>
</comment>
<sequence length="102" mass="11453">MPVFFAFAPCFIRLMPTKLHLSLSSCFQEDAQCFDLVDATPKLQHSPGATLRNHQDIQRWYHRSIQPSSLPPWADRTVVGSEADSSSLRDMDGAEGNKKESC</sequence>